<dbReference type="Pfam" id="PF08243">
    <property type="entry name" value="SPT2"/>
    <property type="match status" value="1"/>
</dbReference>
<dbReference type="InterPro" id="IPR018951">
    <property type="entry name" value="Fumarase_C_C"/>
</dbReference>
<feature type="compositionally biased region" description="Acidic residues" evidence="4">
    <location>
        <begin position="310"/>
        <end position="328"/>
    </location>
</feature>
<dbReference type="InterPro" id="IPR033421">
    <property type="entry name" value="Rit1_DUSP-like"/>
</dbReference>
<keyword evidence="8" id="KW-0808">Transferase</keyword>
<dbReference type="STRING" id="1245528.M3IR98"/>
<dbReference type="SUPFAM" id="SSF48557">
    <property type="entry name" value="L-aspartase-like"/>
    <property type="match status" value="1"/>
</dbReference>
<feature type="compositionally biased region" description="Polar residues" evidence="4">
    <location>
        <begin position="217"/>
        <end position="227"/>
    </location>
</feature>
<name>M3IR98_CANMX</name>
<sequence>ITFAGASGQFELNVFKPVLISNLLSSIRLIADGAASFREHCVDGIVANTDKIDSIMKNSLMLVTALNPKIGYDNASKVAKNAHKKKKGKVESKNTSQTKETKPTVHKTTNYRPQNHERPIDPVVARLKEKRRLEREQKEQEERQRKGLAPKKVVNRKPREPSAPSKRAPVKSKAPPPRASQPQTTTNTQPRPPKKQLSYNELMKKAATINKDKLSINIVSKSKSPEPTTTTAVSKPKPSISRPLEKPASKPLRKPVPAPSHQHQGKPKPAPVREPVRQPIVKTPLPTRAPSSKIKEKLEQKKKQQKAIQYDDDEDDDDLSSFVDDDEDLEGSGYRDEIWAMFNKGRKRSQYDVDDYESDDMEATGGEIFNEELQSRLDAEREDRREMEEERRLQALKKRRLNNNDINVINKDLKKSSLSLKNRLQSILYDYYFVSNIQDELNYPLVPNERCGLWYVPTNERLDSCYFKSTDGHTNVWSFSLRRLNLHLLPHIISEEGIIIVDSTRRGKLMPDALSKTIPIWCAVLNCILYKEGDWLKTPSVMVSENEHNSIKKLIPSFVETAKQMKLLDGYKLDKPLVPSWYYPGSAKPEKLDDSVYNICCVSASKKVDVHKQLHIQTRSGLVSCDYVQGAADDHELWVPKDLCNGDFNANTFWSLADTILVDGYITLNDSELEQKINQCYKPTHKLVQTFKLGETDIYVGKLESDIDYKDLDTDNVIVFHETYNVINIPENKTVQSFPIMSNKKGANALRAVLPKIDISLPITILCDTGTDMCIGMALVVLCRKYDLDWNRTDTPPPITKTLIKQHLSKVSQSCKANPSRSTLQSVNSFLFKG</sequence>
<feature type="compositionally biased region" description="Basic and acidic residues" evidence="4">
    <location>
        <begin position="293"/>
        <end position="302"/>
    </location>
</feature>
<dbReference type="AlphaFoldDB" id="M3IR98"/>
<dbReference type="HOGENOM" id="CLU_340557_0_0_1"/>
<comment type="caution">
    <text evidence="8">The sequence shown here is derived from an EMBL/GenBank/DDBJ whole genome shotgun (WGS) entry which is preliminary data.</text>
</comment>
<feature type="coiled-coil region" evidence="3">
    <location>
        <begin position="370"/>
        <end position="404"/>
    </location>
</feature>
<feature type="domain" description="Rit1 DUSP-like" evidence="5">
    <location>
        <begin position="737"/>
        <end position="831"/>
    </location>
</feature>
<evidence type="ECO:0000313" key="9">
    <source>
        <dbReference type="Proteomes" id="UP000011777"/>
    </source>
</evidence>
<feature type="domain" description="Fumarase C C-terminal" evidence="6">
    <location>
        <begin position="62"/>
        <end position="87"/>
    </location>
</feature>
<keyword evidence="2 3" id="KW-0175">Coiled coil</keyword>
<dbReference type="PANTHER" id="PTHR31811">
    <property type="entry name" value="TRNA A64-2'-O-RIBOSYLPHOSPHATE TRANSFERASE"/>
    <property type="match status" value="1"/>
</dbReference>
<dbReference type="eggNOG" id="KOG2634">
    <property type="taxonomic scope" value="Eukaryota"/>
</dbReference>
<evidence type="ECO:0000256" key="3">
    <source>
        <dbReference type="SAM" id="Coils"/>
    </source>
</evidence>
<dbReference type="GO" id="GO:0005737">
    <property type="term" value="C:cytoplasm"/>
    <property type="evidence" value="ECO:0007669"/>
    <property type="project" value="TreeGrafter"/>
</dbReference>
<dbReference type="GO" id="GO:0043399">
    <property type="term" value="F:tRNA adenosine(64)-2'-O-ribosylphosphate transferase activity"/>
    <property type="evidence" value="ECO:0007669"/>
    <property type="project" value="InterPro"/>
</dbReference>
<dbReference type="OrthoDB" id="45256at2759"/>
<dbReference type="Pfam" id="PF17184">
    <property type="entry name" value="Rit1_C"/>
    <property type="match status" value="1"/>
</dbReference>
<reference evidence="8 9" key="1">
    <citation type="submission" date="2013-02" db="EMBL/GenBank/DDBJ databases">
        <title>Genome sequence of Candida maltosa Xu316, a potential industrial strain for xylitol and ethanol production.</title>
        <authorList>
            <person name="Yu J."/>
            <person name="Wang Q."/>
            <person name="Geng X."/>
            <person name="Bao W."/>
            <person name="He P."/>
            <person name="Cai J."/>
        </authorList>
    </citation>
    <scope>NUCLEOTIDE SEQUENCE [LARGE SCALE GENOMIC DNA]</scope>
    <source>
        <strain evidence="9">Xu316</strain>
    </source>
</reference>
<dbReference type="GO" id="GO:0019988">
    <property type="term" value="P:charged-tRNA amino acid modification"/>
    <property type="evidence" value="ECO:0007669"/>
    <property type="project" value="InterPro"/>
</dbReference>
<accession>M3IR98</accession>
<feature type="non-terminal residue" evidence="8">
    <location>
        <position position="1"/>
    </location>
</feature>
<keyword evidence="9" id="KW-1185">Reference proteome</keyword>
<evidence type="ECO:0000313" key="8">
    <source>
        <dbReference type="EMBL" id="EMG49046.1"/>
    </source>
</evidence>
<dbReference type="Pfam" id="PF10415">
    <property type="entry name" value="FumaraseC_C"/>
    <property type="match status" value="1"/>
</dbReference>
<feature type="region of interest" description="Disordered" evidence="4">
    <location>
        <begin position="78"/>
        <end position="328"/>
    </location>
</feature>
<dbReference type="Pfam" id="PF04179">
    <property type="entry name" value="Init_tRNA_PT"/>
    <property type="match status" value="1"/>
</dbReference>
<evidence type="ECO:0000259" key="5">
    <source>
        <dbReference type="Pfam" id="PF04179"/>
    </source>
</evidence>
<gene>
    <name evidence="8" type="ORF">G210_0274</name>
</gene>
<evidence type="ECO:0000259" key="6">
    <source>
        <dbReference type="Pfam" id="PF10415"/>
    </source>
</evidence>
<dbReference type="InterPro" id="IPR008948">
    <property type="entry name" value="L-Aspartase-like"/>
</dbReference>
<proteinExistence type="inferred from homology"/>
<dbReference type="eggNOG" id="KOG1317">
    <property type="taxonomic scope" value="Eukaryota"/>
</dbReference>
<comment type="similarity">
    <text evidence="1">Belongs to the SPT2 family.</text>
</comment>
<dbReference type="Gene3D" id="1.20.200.10">
    <property type="entry name" value="Fumarase/aspartase (Central domain)"/>
    <property type="match status" value="1"/>
</dbReference>
<feature type="compositionally biased region" description="Basic residues" evidence="4">
    <location>
        <begin position="146"/>
        <end position="156"/>
    </location>
</feature>
<dbReference type="InterPro" id="IPR007306">
    <property type="entry name" value="Rit1"/>
</dbReference>
<dbReference type="Gene3D" id="1.10.40.30">
    <property type="entry name" value="Fumarase/aspartase (C-terminal domain)"/>
    <property type="match status" value="1"/>
</dbReference>
<organism evidence="8 9">
    <name type="scientific">Candida maltosa (strain Xu316)</name>
    <name type="common">Yeast</name>
    <dbReference type="NCBI Taxonomy" id="1245528"/>
    <lineage>
        <taxon>Eukaryota</taxon>
        <taxon>Fungi</taxon>
        <taxon>Dikarya</taxon>
        <taxon>Ascomycota</taxon>
        <taxon>Saccharomycotina</taxon>
        <taxon>Pichiomycetes</taxon>
        <taxon>Debaryomycetaceae</taxon>
        <taxon>Candida/Lodderomyces clade</taxon>
        <taxon>Candida</taxon>
    </lineage>
</organism>
<protein>
    <submittedName>
        <fullName evidence="8">tRNA A64-2'-O-ribosylphosphate transferase, putative</fullName>
    </submittedName>
</protein>
<evidence type="ECO:0000256" key="4">
    <source>
        <dbReference type="SAM" id="MobiDB-lite"/>
    </source>
</evidence>
<evidence type="ECO:0000256" key="1">
    <source>
        <dbReference type="ARBA" id="ARBA00006461"/>
    </source>
</evidence>
<feature type="domain" description="Rit1 N-terminal" evidence="7">
    <location>
        <begin position="413"/>
        <end position="680"/>
    </location>
</feature>
<dbReference type="InterPro" id="IPR033449">
    <property type="entry name" value="Rit1_N"/>
</dbReference>
<feature type="compositionally biased region" description="Basic and acidic residues" evidence="4">
    <location>
        <begin position="131"/>
        <end position="145"/>
    </location>
</feature>
<evidence type="ECO:0000259" key="7">
    <source>
        <dbReference type="Pfam" id="PF17184"/>
    </source>
</evidence>
<dbReference type="PANTHER" id="PTHR31811:SF0">
    <property type="entry name" value="TRNA A64-2'-O-RIBOSYLPHOSPHATE TRANSFERASE"/>
    <property type="match status" value="1"/>
</dbReference>
<dbReference type="GO" id="GO:0016829">
    <property type="term" value="F:lyase activity"/>
    <property type="evidence" value="ECO:0007669"/>
    <property type="project" value="InterPro"/>
</dbReference>
<dbReference type="GO" id="GO:0006099">
    <property type="term" value="P:tricarboxylic acid cycle"/>
    <property type="evidence" value="ECO:0007669"/>
    <property type="project" value="InterPro"/>
</dbReference>
<dbReference type="InterPro" id="IPR013256">
    <property type="entry name" value="Chromatin_SPT2"/>
</dbReference>
<dbReference type="Proteomes" id="UP000011777">
    <property type="component" value="Unassembled WGS sequence"/>
</dbReference>
<dbReference type="EMBL" id="AOGT01000843">
    <property type="protein sequence ID" value="EMG49046.1"/>
    <property type="molecule type" value="Genomic_DNA"/>
</dbReference>
<dbReference type="SMART" id="SM00784">
    <property type="entry name" value="SPT2"/>
    <property type="match status" value="1"/>
</dbReference>
<evidence type="ECO:0000256" key="2">
    <source>
        <dbReference type="ARBA" id="ARBA00023054"/>
    </source>
</evidence>